<reference evidence="2 3" key="1">
    <citation type="journal article" date="2021" name="Commun. Biol.">
        <title>The genome of Shorea leprosula (Dipterocarpaceae) highlights the ecological relevance of drought in aseasonal tropical rainforests.</title>
        <authorList>
            <person name="Ng K.K.S."/>
            <person name="Kobayashi M.J."/>
            <person name="Fawcett J.A."/>
            <person name="Hatakeyama M."/>
            <person name="Paape T."/>
            <person name="Ng C.H."/>
            <person name="Ang C.C."/>
            <person name="Tnah L.H."/>
            <person name="Lee C.T."/>
            <person name="Nishiyama T."/>
            <person name="Sese J."/>
            <person name="O'Brien M.J."/>
            <person name="Copetti D."/>
            <person name="Mohd Noor M.I."/>
            <person name="Ong R.C."/>
            <person name="Putra M."/>
            <person name="Sireger I.Z."/>
            <person name="Indrioko S."/>
            <person name="Kosugi Y."/>
            <person name="Izuno A."/>
            <person name="Isagi Y."/>
            <person name="Lee S.L."/>
            <person name="Shimizu K.K."/>
        </authorList>
    </citation>
    <scope>NUCLEOTIDE SEQUENCE [LARGE SCALE GENOMIC DNA]</scope>
    <source>
        <strain evidence="2">214</strain>
    </source>
</reference>
<comment type="caution">
    <text evidence="2">The sequence shown here is derived from an EMBL/GenBank/DDBJ whole genome shotgun (WGS) entry which is preliminary data.</text>
</comment>
<accession>A0AAV5MUK5</accession>
<keyword evidence="3" id="KW-1185">Reference proteome</keyword>
<evidence type="ECO:0000313" key="3">
    <source>
        <dbReference type="Proteomes" id="UP001054252"/>
    </source>
</evidence>
<dbReference type="AlphaFoldDB" id="A0AAV5MUK5"/>
<organism evidence="2 3">
    <name type="scientific">Rubroshorea leprosula</name>
    <dbReference type="NCBI Taxonomy" id="152421"/>
    <lineage>
        <taxon>Eukaryota</taxon>
        <taxon>Viridiplantae</taxon>
        <taxon>Streptophyta</taxon>
        <taxon>Embryophyta</taxon>
        <taxon>Tracheophyta</taxon>
        <taxon>Spermatophyta</taxon>
        <taxon>Magnoliopsida</taxon>
        <taxon>eudicotyledons</taxon>
        <taxon>Gunneridae</taxon>
        <taxon>Pentapetalae</taxon>
        <taxon>rosids</taxon>
        <taxon>malvids</taxon>
        <taxon>Malvales</taxon>
        <taxon>Dipterocarpaceae</taxon>
        <taxon>Rubroshorea</taxon>
    </lineage>
</organism>
<sequence length="36" mass="3769">MDDCSLCKSESDQRETGAGGDLGGRKWKKNPAAIGS</sequence>
<evidence type="ECO:0000313" key="2">
    <source>
        <dbReference type="EMBL" id="GKV52391.1"/>
    </source>
</evidence>
<evidence type="ECO:0000256" key="1">
    <source>
        <dbReference type="SAM" id="MobiDB-lite"/>
    </source>
</evidence>
<dbReference type="Proteomes" id="UP001054252">
    <property type="component" value="Unassembled WGS sequence"/>
</dbReference>
<gene>
    <name evidence="2" type="ORF">SLEP1_g58977</name>
</gene>
<feature type="region of interest" description="Disordered" evidence="1">
    <location>
        <begin position="1"/>
        <end position="36"/>
    </location>
</feature>
<proteinExistence type="predicted"/>
<protein>
    <submittedName>
        <fullName evidence="2">Uncharacterized protein</fullName>
    </submittedName>
</protein>
<name>A0AAV5MUK5_9ROSI</name>
<dbReference type="EMBL" id="BPVZ01000692">
    <property type="protein sequence ID" value="GKV52391.1"/>
    <property type="molecule type" value="Genomic_DNA"/>
</dbReference>